<evidence type="ECO:0000256" key="1">
    <source>
        <dbReference type="SAM" id="MobiDB-lite"/>
    </source>
</evidence>
<evidence type="ECO:0000313" key="3">
    <source>
        <dbReference type="EMBL" id="SNT45571.1"/>
    </source>
</evidence>
<gene>
    <name evidence="3" type="ORF">SAMN05421812_106262</name>
</gene>
<evidence type="ECO:0000259" key="2">
    <source>
        <dbReference type="PROSITE" id="PS51819"/>
    </source>
</evidence>
<dbReference type="InterPro" id="IPR029068">
    <property type="entry name" value="Glyas_Bleomycin-R_OHBP_Dase"/>
</dbReference>
<dbReference type="SUPFAM" id="SSF54593">
    <property type="entry name" value="Glyoxalase/Bleomycin resistance protein/Dihydroxybiphenyl dioxygenase"/>
    <property type="match status" value="1"/>
</dbReference>
<proteinExistence type="predicted"/>
<dbReference type="EMBL" id="FZPH01000006">
    <property type="protein sequence ID" value="SNT45571.1"/>
    <property type="molecule type" value="Genomic_DNA"/>
</dbReference>
<dbReference type="InterPro" id="IPR037523">
    <property type="entry name" value="VOC_core"/>
</dbReference>
<evidence type="ECO:0000313" key="4">
    <source>
        <dbReference type="Proteomes" id="UP000198362"/>
    </source>
</evidence>
<reference evidence="3 4" key="1">
    <citation type="submission" date="2017-06" db="EMBL/GenBank/DDBJ databases">
        <authorList>
            <person name="Kim H.J."/>
            <person name="Triplett B.A."/>
        </authorList>
    </citation>
    <scope>NUCLEOTIDE SEQUENCE [LARGE SCALE GENOMIC DNA]</scope>
    <source>
        <strain evidence="3 4">CGMCC 4.5593</strain>
    </source>
</reference>
<sequence length="166" mass="18088">MTEPTLDTGITTDLYPMPAFLTIEASNLERTVDFFVNGLDFVSLFTLPGPDGGPMLVHLRRWRYQDILVRRGDPQPGTGWSISFAAEAEELPALALQAPGTVDGPTDTPWNTRDLTVTDPDGYRIVFTARRPAGERDEAFSDEIRRLAAEQAGNGAPGESRGAGRP</sequence>
<keyword evidence="4" id="KW-1185">Reference proteome</keyword>
<dbReference type="PROSITE" id="PS51819">
    <property type="entry name" value="VOC"/>
    <property type="match status" value="1"/>
</dbReference>
<organism evidence="3 4">
    <name type="scientific">Asanoa hainanensis</name>
    <dbReference type="NCBI Taxonomy" id="560556"/>
    <lineage>
        <taxon>Bacteria</taxon>
        <taxon>Bacillati</taxon>
        <taxon>Actinomycetota</taxon>
        <taxon>Actinomycetes</taxon>
        <taxon>Micromonosporales</taxon>
        <taxon>Micromonosporaceae</taxon>
        <taxon>Asanoa</taxon>
    </lineage>
</organism>
<dbReference type="AlphaFoldDB" id="A0A239MS58"/>
<feature type="domain" description="VOC" evidence="2">
    <location>
        <begin position="17"/>
        <end position="130"/>
    </location>
</feature>
<dbReference type="CDD" id="cd06587">
    <property type="entry name" value="VOC"/>
    <property type="match status" value="1"/>
</dbReference>
<dbReference type="RefSeq" id="WP_179266237.1">
    <property type="nucleotide sequence ID" value="NZ_FZPH01000006.1"/>
</dbReference>
<name>A0A239MS58_9ACTN</name>
<dbReference type="Proteomes" id="UP000198362">
    <property type="component" value="Unassembled WGS sequence"/>
</dbReference>
<dbReference type="Gene3D" id="3.10.180.10">
    <property type="entry name" value="2,3-Dihydroxybiphenyl 1,2-Dioxygenase, domain 1"/>
    <property type="match status" value="1"/>
</dbReference>
<accession>A0A239MS58</accession>
<feature type="region of interest" description="Disordered" evidence="1">
    <location>
        <begin position="147"/>
        <end position="166"/>
    </location>
</feature>
<protein>
    <recommendedName>
        <fullName evidence="2">VOC domain-containing protein</fullName>
    </recommendedName>
</protein>